<name>A0A926DUD7_9FIRM</name>
<evidence type="ECO:0000256" key="1">
    <source>
        <dbReference type="SAM" id="MobiDB-lite"/>
    </source>
</evidence>
<feature type="compositionally biased region" description="Basic and acidic residues" evidence="1">
    <location>
        <begin position="131"/>
        <end position="150"/>
    </location>
</feature>
<dbReference type="EMBL" id="JACRSQ010000013">
    <property type="protein sequence ID" value="MBC8543879.1"/>
    <property type="molecule type" value="Genomic_DNA"/>
</dbReference>
<reference evidence="2" key="1">
    <citation type="submission" date="2020-08" db="EMBL/GenBank/DDBJ databases">
        <title>Genome public.</title>
        <authorList>
            <person name="Liu C."/>
            <person name="Sun Q."/>
        </authorList>
    </citation>
    <scope>NUCLEOTIDE SEQUENCE</scope>
    <source>
        <strain evidence="2">NSJ-32</strain>
    </source>
</reference>
<dbReference type="Gene3D" id="3.40.50.2300">
    <property type="match status" value="1"/>
</dbReference>
<evidence type="ECO:0000313" key="3">
    <source>
        <dbReference type="Proteomes" id="UP000657006"/>
    </source>
</evidence>
<organism evidence="2 3">
    <name type="scientific">Bianquea renquensis</name>
    <dbReference type="NCBI Taxonomy" id="2763661"/>
    <lineage>
        <taxon>Bacteria</taxon>
        <taxon>Bacillati</taxon>
        <taxon>Bacillota</taxon>
        <taxon>Clostridia</taxon>
        <taxon>Eubacteriales</taxon>
        <taxon>Bianqueaceae</taxon>
        <taxon>Bianquea</taxon>
    </lineage>
</organism>
<comment type="caution">
    <text evidence="2">The sequence shown here is derived from an EMBL/GenBank/DDBJ whole genome shotgun (WGS) entry which is preliminary data.</text>
</comment>
<dbReference type="AlphaFoldDB" id="A0A926DUD7"/>
<dbReference type="Proteomes" id="UP000657006">
    <property type="component" value="Unassembled WGS sequence"/>
</dbReference>
<proteinExistence type="predicted"/>
<dbReference type="RefSeq" id="WP_249289782.1">
    <property type="nucleotide sequence ID" value="NZ_JACRSQ010000013.1"/>
</dbReference>
<sequence>MYRIAVLTDHEVRGQQLCRWVRMFSEEWGLFPSIEHYENPECFFYTAQKSRPDGVIVEISGVSGLNTVEHLRSLYPECRLIWCSDLDFSQQAYRLWVEYFMLYPATEGELKNGLSRWYENRGYQMRHGKRADRPEPELYEKASKGRGESL</sequence>
<protein>
    <submittedName>
        <fullName evidence="2">Response regulator</fullName>
    </submittedName>
</protein>
<feature type="region of interest" description="Disordered" evidence="1">
    <location>
        <begin position="128"/>
        <end position="150"/>
    </location>
</feature>
<gene>
    <name evidence="2" type="ORF">H8730_10010</name>
</gene>
<accession>A0A926DUD7</accession>
<dbReference type="InterPro" id="IPR011006">
    <property type="entry name" value="CheY-like_superfamily"/>
</dbReference>
<dbReference type="SUPFAM" id="SSF52172">
    <property type="entry name" value="CheY-like"/>
    <property type="match status" value="1"/>
</dbReference>
<keyword evidence="3" id="KW-1185">Reference proteome</keyword>
<evidence type="ECO:0000313" key="2">
    <source>
        <dbReference type="EMBL" id="MBC8543879.1"/>
    </source>
</evidence>